<organism evidence="1 2">
    <name type="scientific">Phytophthora aleatoria</name>
    <dbReference type="NCBI Taxonomy" id="2496075"/>
    <lineage>
        <taxon>Eukaryota</taxon>
        <taxon>Sar</taxon>
        <taxon>Stramenopiles</taxon>
        <taxon>Oomycota</taxon>
        <taxon>Peronosporomycetes</taxon>
        <taxon>Peronosporales</taxon>
        <taxon>Peronosporaceae</taxon>
        <taxon>Phytophthora</taxon>
    </lineage>
</organism>
<dbReference type="AlphaFoldDB" id="A0A8J5I705"/>
<accession>A0A8J5I705</accession>
<evidence type="ECO:0000313" key="1">
    <source>
        <dbReference type="EMBL" id="KAG6944269.1"/>
    </source>
</evidence>
<proteinExistence type="predicted"/>
<reference evidence="1" key="1">
    <citation type="submission" date="2021-01" db="EMBL/GenBank/DDBJ databases">
        <title>Phytophthora aleatoria, a newly-described species from Pinus radiata is distinct from Phytophthora cactorum isolates based on comparative genomics.</title>
        <authorList>
            <person name="Mcdougal R."/>
            <person name="Panda P."/>
            <person name="Williams N."/>
            <person name="Studholme D.J."/>
        </authorList>
    </citation>
    <scope>NUCLEOTIDE SEQUENCE</scope>
    <source>
        <strain evidence="1">NZFS 4037</strain>
    </source>
</reference>
<name>A0A8J5I705_9STRA</name>
<evidence type="ECO:0000313" key="2">
    <source>
        <dbReference type="Proteomes" id="UP000709295"/>
    </source>
</evidence>
<dbReference type="EMBL" id="JAENGY010002423">
    <property type="protein sequence ID" value="KAG6944269.1"/>
    <property type="molecule type" value="Genomic_DNA"/>
</dbReference>
<sequence>MWQGLKVELLKVPPGVTSVCQPAVATWNGPLKRRLRAKWVELMQEQLLAKDSTKPFKLKPPTWLLMICNWVNSAYARLHHCRRIP</sequence>
<gene>
    <name evidence="1" type="ORF">JG688_00017171</name>
</gene>
<comment type="caution">
    <text evidence="1">The sequence shown here is derived from an EMBL/GenBank/DDBJ whole genome shotgun (WGS) entry which is preliminary data.</text>
</comment>
<keyword evidence="2" id="KW-1185">Reference proteome</keyword>
<protein>
    <submittedName>
        <fullName evidence="1">Uncharacterized protein</fullName>
    </submittedName>
</protein>
<dbReference type="Proteomes" id="UP000709295">
    <property type="component" value="Unassembled WGS sequence"/>
</dbReference>